<name>A0A327RC61_9FLAO</name>
<accession>A0A327RC61</accession>
<evidence type="ECO:0000313" key="5">
    <source>
        <dbReference type="Proteomes" id="UP000248703"/>
    </source>
</evidence>
<dbReference type="Gene3D" id="3.40.50.720">
    <property type="entry name" value="NAD(P)-binding Rossmann-like Domain"/>
    <property type="match status" value="1"/>
</dbReference>
<dbReference type="InterPro" id="IPR002347">
    <property type="entry name" value="SDR_fam"/>
</dbReference>
<dbReference type="InterPro" id="IPR036291">
    <property type="entry name" value="NAD(P)-bd_dom_sf"/>
</dbReference>
<sequence length="228" mass="24987">MKTKNIIITGTSRGIGFELVHLFANQGHNVLALSRNAQPVNNLHFENITSIAFDLGNPNDYKKVEEFIKAEWKQVDILINNAGVLLNKPFAETSMMDFENVYKTNVLGVAEMTRTVLPYMHKDSHVVTVSSMGGVQGSMKFPGLSAYSSSKGAVITLTELLAEEYKDTGPSFNVLALGAVQTEMLEEAFPGYQAPTTAKQMAEYIANFAISGHQFYNGKLLQVSNSTP</sequence>
<comment type="similarity">
    <text evidence="1 3">Belongs to the short-chain dehydrogenases/reductases (SDR) family.</text>
</comment>
<dbReference type="AlphaFoldDB" id="A0A327RC61"/>
<evidence type="ECO:0000256" key="1">
    <source>
        <dbReference type="ARBA" id="ARBA00006484"/>
    </source>
</evidence>
<dbReference type="Pfam" id="PF00106">
    <property type="entry name" value="adh_short"/>
    <property type="match status" value="1"/>
</dbReference>
<dbReference type="GO" id="GO:0016491">
    <property type="term" value="F:oxidoreductase activity"/>
    <property type="evidence" value="ECO:0007669"/>
    <property type="project" value="UniProtKB-KW"/>
</dbReference>
<dbReference type="OrthoDB" id="9787298at2"/>
<reference evidence="4 5" key="1">
    <citation type="submission" date="2018-06" db="EMBL/GenBank/DDBJ databases">
        <title>Genomic Encyclopedia of Archaeal and Bacterial Type Strains, Phase II (KMG-II): from individual species to whole genera.</title>
        <authorList>
            <person name="Goeker M."/>
        </authorList>
    </citation>
    <scope>NUCLEOTIDE SEQUENCE [LARGE SCALE GENOMIC DNA]</scope>
    <source>
        <strain evidence="4 5">DSM 24464</strain>
    </source>
</reference>
<proteinExistence type="inferred from homology"/>
<evidence type="ECO:0000256" key="3">
    <source>
        <dbReference type="RuleBase" id="RU000363"/>
    </source>
</evidence>
<dbReference type="CDD" id="cd05233">
    <property type="entry name" value="SDR_c"/>
    <property type="match status" value="1"/>
</dbReference>
<protein>
    <submittedName>
        <fullName evidence="4">Short-subunit dehydrogenase</fullName>
    </submittedName>
</protein>
<dbReference type="PANTHER" id="PTHR42901:SF1">
    <property type="entry name" value="ALCOHOL DEHYDROGENASE"/>
    <property type="match status" value="1"/>
</dbReference>
<dbReference type="PRINTS" id="PR00081">
    <property type="entry name" value="GDHRDH"/>
</dbReference>
<dbReference type="RefSeq" id="WP_111660313.1">
    <property type="nucleotide sequence ID" value="NZ_QLLO01000006.1"/>
</dbReference>
<evidence type="ECO:0000313" key="4">
    <source>
        <dbReference type="EMBL" id="RAJ13502.1"/>
    </source>
</evidence>
<dbReference type="SUPFAM" id="SSF51735">
    <property type="entry name" value="NAD(P)-binding Rossmann-fold domains"/>
    <property type="match status" value="1"/>
</dbReference>
<keyword evidence="2" id="KW-0560">Oxidoreductase</keyword>
<organism evidence="4 5">
    <name type="scientific">Olleya aquimaris</name>
    <dbReference type="NCBI Taxonomy" id="639310"/>
    <lineage>
        <taxon>Bacteria</taxon>
        <taxon>Pseudomonadati</taxon>
        <taxon>Bacteroidota</taxon>
        <taxon>Flavobacteriia</taxon>
        <taxon>Flavobacteriales</taxon>
        <taxon>Flavobacteriaceae</taxon>
    </lineage>
</organism>
<dbReference type="PANTHER" id="PTHR42901">
    <property type="entry name" value="ALCOHOL DEHYDROGENASE"/>
    <property type="match status" value="1"/>
</dbReference>
<dbReference type="PRINTS" id="PR00080">
    <property type="entry name" value="SDRFAMILY"/>
</dbReference>
<keyword evidence="5" id="KW-1185">Reference proteome</keyword>
<dbReference type="Proteomes" id="UP000248703">
    <property type="component" value="Unassembled WGS sequence"/>
</dbReference>
<dbReference type="EMBL" id="QLLO01000006">
    <property type="protein sequence ID" value="RAJ13502.1"/>
    <property type="molecule type" value="Genomic_DNA"/>
</dbReference>
<comment type="caution">
    <text evidence="4">The sequence shown here is derived from an EMBL/GenBank/DDBJ whole genome shotgun (WGS) entry which is preliminary data.</text>
</comment>
<evidence type="ECO:0000256" key="2">
    <source>
        <dbReference type="ARBA" id="ARBA00023002"/>
    </source>
</evidence>
<gene>
    <name evidence="4" type="ORF">LY08_02021</name>
</gene>